<keyword evidence="2" id="KW-1185">Reference proteome</keyword>
<reference evidence="1 2" key="1">
    <citation type="journal article" date="2021" name="Commun. Biol.">
        <title>The genome of Shorea leprosula (Dipterocarpaceae) highlights the ecological relevance of drought in aseasonal tropical rainforests.</title>
        <authorList>
            <person name="Ng K.K.S."/>
            <person name="Kobayashi M.J."/>
            <person name="Fawcett J.A."/>
            <person name="Hatakeyama M."/>
            <person name="Paape T."/>
            <person name="Ng C.H."/>
            <person name="Ang C.C."/>
            <person name="Tnah L.H."/>
            <person name="Lee C.T."/>
            <person name="Nishiyama T."/>
            <person name="Sese J."/>
            <person name="O'Brien M.J."/>
            <person name="Copetti D."/>
            <person name="Mohd Noor M.I."/>
            <person name="Ong R.C."/>
            <person name="Putra M."/>
            <person name="Sireger I.Z."/>
            <person name="Indrioko S."/>
            <person name="Kosugi Y."/>
            <person name="Izuno A."/>
            <person name="Isagi Y."/>
            <person name="Lee S.L."/>
            <person name="Shimizu K.K."/>
        </authorList>
    </citation>
    <scope>NUCLEOTIDE SEQUENCE [LARGE SCALE GENOMIC DNA]</scope>
    <source>
        <strain evidence="1">214</strain>
    </source>
</reference>
<comment type="caution">
    <text evidence="1">The sequence shown here is derived from an EMBL/GenBank/DDBJ whole genome shotgun (WGS) entry which is preliminary data.</text>
</comment>
<evidence type="ECO:0000313" key="2">
    <source>
        <dbReference type="Proteomes" id="UP001054252"/>
    </source>
</evidence>
<dbReference type="EMBL" id="BPVZ01000011">
    <property type="protein sequence ID" value="GKU97056.1"/>
    <property type="molecule type" value="Genomic_DNA"/>
</dbReference>
<dbReference type="AlphaFoldDB" id="A0AAV5IHD8"/>
<organism evidence="1 2">
    <name type="scientific">Rubroshorea leprosula</name>
    <dbReference type="NCBI Taxonomy" id="152421"/>
    <lineage>
        <taxon>Eukaryota</taxon>
        <taxon>Viridiplantae</taxon>
        <taxon>Streptophyta</taxon>
        <taxon>Embryophyta</taxon>
        <taxon>Tracheophyta</taxon>
        <taxon>Spermatophyta</taxon>
        <taxon>Magnoliopsida</taxon>
        <taxon>eudicotyledons</taxon>
        <taxon>Gunneridae</taxon>
        <taxon>Pentapetalae</taxon>
        <taxon>rosids</taxon>
        <taxon>malvids</taxon>
        <taxon>Malvales</taxon>
        <taxon>Dipterocarpaceae</taxon>
        <taxon>Rubroshorea</taxon>
    </lineage>
</organism>
<accession>A0AAV5IHD8</accession>
<sequence length="166" mass="18315">MCVAGRYQQHWPDFQPRSSLYYVFLKAIPSPNIPSLLLEGFGEGGIWGEVAGFSLGSLSGIGAPPFLLSSYPYLSLLDLSSTFVDCCVWNTEGFDHSSGLGFSYSTSRNLNLAYLLRWDFNGSQIQQSYFFLISNQAIDYGGQGMLWVKPVTVCTGRMILKPAKGL</sequence>
<protein>
    <submittedName>
        <fullName evidence="1">Uncharacterized protein</fullName>
    </submittedName>
</protein>
<name>A0AAV5IHD8_9ROSI</name>
<evidence type="ECO:0000313" key="1">
    <source>
        <dbReference type="EMBL" id="GKU97056.1"/>
    </source>
</evidence>
<dbReference type="Proteomes" id="UP001054252">
    <property type="component" value="Unassembled WGS sequence"/>
</dbReference>
<proteinExistence type="predicted"/>
<gene>
    <name evidence="1" type="ORF">SLEP1_g10239</name>
</gene>